<protein>
    <submittedName>
        <fullName evidence="1">Replication initiator protein A</fullName>
    </submittedName>
</protein>
<organism evidence="1 2">
    <name type="scientific">Sphingomonas floccifaciens</name>
    <dbReference type="NCBI Taxonomy" id="1844115"/>
    <lineage>
        <taxon>Bacteria</taxon>
        <taxon>Pseudomonadati</taxon>
        <taxon>Pseudomonadota</taxon>
        <taxon>Alphaproteobacteria</taxon>
        <taxon>Sphingomonadales</taxon>
        <taxon>Sphingomonadaceae</taxon>
        <taxon>Sphingomonas</taxon>
    </lineage>
</organism>
<dbReference type="Pfam" id="PF10134">
    <property type="entry name" value="RPA"/>
    <property type="match status" value="1"/>
</dbReference>
<keyword evidence="2" id="KW-1185">Reference proteome</keyword>
<reference evidence="2" key="1">
    <citation type="journal article" date="2019" name="Int. J. Syst. Evol. Microbiol.">
        <title>The Global Catalogue of Microorganisms (GCM) 10K type strain sequencing project: providing services to taxonomists for standard genome sequencing and annotation.</title>
        <authorList>
            <consortium name="The Broad Institute Genomics Platform"/>
            <consortium name="The Broad Institute Genome Sequencing Center for Infectious Disease"/>
            <person name="Wu L."/>
            <person name="Ma J."/>
        </authorList>
    </citation>
    <scope>NUCLEOTIDE SEQUENCE [LARGE SCALE GENOMIC DNA]</scope>
    <source>
        <strain evidence="2">Q85</strain>
    </source>
</reference>
<dbReference type="EMBL" id="JBHUFC010000016">
    <property type="protein sequence ID" value="MFD1789262.1"/>
    <property type="molecule type" value="Genomic_DNA"/>
</dbReference>
<comment type="caution">
    <text evidence="1">The sequence shown here is derived from an EMBL/GenBank/DDBJ whole genome shotgun (WGS) entry which is preliminary data.</text>
</comment>
<sequence>MMETVRNGAMMAKSPAQSRRISLFDMDSPLHGKVRGERSIMDFPFFSLSKNAHLEPIEYQHDGVTIQIRPSATGVATMWDKEILLYVASLVAQAIAEGQDADAEVTFAAHDFFRITGVQRPSTRDYRRFAEALERLQGTQIKTNIETGSKIDRGWFSWLSEAQVEYEKMANGDELLRYVRVRPCNWLYRAIKRDQRIYHYHHDYFRLSAIERRMYEIAHCYCENGSIEITLEDLHRKIGSMGPVKRLKQLVKAIESENRLPEYDVDLLETVSGEHTDTIGRRRKSVTTTVRMRPRQRAVAAPLQAVA</sequence>
<evidence type="ECO:0000313" key="1">
    <source>
        <dbReference type="EMBL" id="MFD1789262.1"/>
    </source>
</evidence>
<dbReference type="InterPro" id="IPR036388">
    <property type="entry name" value="WH-like_DNA-bd_sf"/>
</dbReference>
<accession>A0ABW4NGU2</accession>
<proteinExistence type="predicted"/>
<dbReference type="Gene3D" id="1.10.10.10">
    <property type="entry name" value="Winged helix-like DNA-binding domain superfamily/Winged helix DNA-binding domain"/>
    <property type="match status" value="1"/>
</dbReference>
<dbReference type="Proteomes" id="UP001597283">
    <property type="component" value="Unassembled WGS sequence"/>
</dbReference>
<dbReference type="InterPro" id="IPR018777">
    <property type="entry name" value="Replication_initiator_prot_A"/>
</dbReference>
<gene>
    <name evidence="1" type="ORF">ACFSC3_17030</name>
</gene>
<evidence type="ECO:0000313" key="2">
    <source>
        <dbReference type="Proteomes" id="UP001597283"/>
    </source>
</evidence>
<name>A0ABW4NGU2_9SPHN</name>